<gene>
    <name evidence="2" type="ORF">EWM64_g3459</name>
</gene>
<evidence type="ECO:0000256" key="1">
    <source>
        <dbReference type="SAM" id="MobiDB-lite"/>
    </source>
</evidence>
<protein>
    <submittedName>
        <fullName evidence="2">Uncharacterized protein</fullName>
    </submittedName>
</protein>
<proteinExistence type="predicted"/>
<dbReference type="AlphaFoldDB" id="A0A4Z0A0H1"/>
<accession>A0A4Z0A0H1</accession>
<organism evidence="2 3">
    <name type="scientific">Hericium alpestre</name>
    <dbReference type="NCBI Taxonomy" id="135208"/>
    <lineage>
        <taxon>Eukaryota</taxon>
        <taxon>Fungi</taxon>
        <taxon>Dikarya</taxon>
        <taxon>Basidiomycota</taxon>
        <taxon>Agaricomycotina</taxon>
        <taxon>Agaricomycetes</taxon>
        <taxon>Russulales</taxon>
        <taxon>Hericiaceae</taxon>
        <taxon>Hericium</taxon>
    </lineage>
</organism>
<reference evidence="2 3" key="1">
    <citation type="submission" date="2019-02" db="EMBL/GenBank/DDBJ databases">
        <title>Genome sequencing of the rare red list fungi Hericium alpestre (H. flagellum).</title>
        <authorList>
            <person name="Buettner E."/>
            <person name="Kellner H."/>
        </authorList>
    </citation>
    <scope>NUCLEOTIDE SEQUENCE [LARGE SCALE GENOMIC DNA]</scope>
    <source>
        <strain evidence="2 3">DSM 108284</strain>
    </source>
</reference>
<sequence>MNDPNKQDPLTVWNSFQRDARRQWMPRRKILEQAAGKSELGSPKTLQDIAAYDECCKRMSEDLSSRLGEVGLDLDVLKASMSTAQLETYRLYTSPIHSFIRRNGRIPWMGVTAIENSDDELEADSTSSEASHEGPGEQDAIANFDYPILAAPSSGFVHDDDHAKGLPWYQYQGGMSEQSAAMQQSAAQHLAVPRSLAGRSAAGPSGIFPPVPGVANTASTNVRWSEYSLVSDANTRGTSPLPPVGAEDKRDIDFEHLYDSYGD</sequence>
<name>A0A4Z0A0H1_9AGAM</name>
<comment type="caution">
    <text evidence="2">The sequence shown here is derived from an EMBL/GenBank/DDBJ whole genome shotgun (WGS) entry which is preliminary data.</text>
</comment>
<dbReference type="EMBL" id="SFCI01000323">
    <property type="protein sequence ID" value="TFY80552.1"/>
    <property type="molecule type" value="Genomic_DNA"/>
</dbReference>
<feature type="region of interest" description="Disordered" evidence="1">
    <location>
        <begin position="118"/>
        <end position="139"/>
    </location>
</feature>
<keyword evidence="3" id="KW-1185">Reference proteome</keyword>
<evidence type="ECO:0000313" key="2">
    <source>
        <dbReference type="EMBL" id="TFY80552.1"/>
    </source>
</evidence>
<dbReference type="Proteomes" id="UP000298061">
    <property type="component" value="Unassembled WGS sequence"/>
</dbReference>
<evidence type="ECO:0000313" key="3">
    <source>
        <dbReference type="Proteomes" id="UP000298061"/>
    </source>
</evidence>